<evidence type="ECO:0000256" key="3">
    <source>
        <dbReference type="ARBA" id="ARBA00023239"/>
    </source>
</evidence>
<dbReference type="InterPro" id="IPR008930">
    <property type="entry name" value="Terpenoid_cyclase/PrenylTrfase"/>
</dbReference>
<dbReference type="Pfam" id="PF03936">
    <property type="entry name" value="Terpene_synth_C"/>
    <property type="match status" value="1"/>
</dbReference>
<comment type="caution">
    <text evidence="6">The sequence shown here is derived from an EMBL/GenBank/DDBJ whole genome shotgun (WGS) entry which is preliminary data.</text>
</comment>
<feature type="domain" description="Terpene synthase N-terminal" evidence="4">
    <location>
        <begin position="155"/>
        <end position="324"/>
    </location>
</feature>
<dbReference type="SUPFAM" id="SSF48576">
    <property type="entry name" value="Terpenoid synthases"/>
    <property type="match status" value="1"/>
</dbReference>
<evidence type="ECO:0000259" key="5">
    <source>
        <dbReference type="Pfam" id="PF03936"/>
    </source>
</evidence>
<dbReference type="PANTHER" id="PTHR31225">
    <property type="entry name" value="OS04G0344100 PROTEIN-RELATED"/>
    <property type="match status" value="1"/>
</dbReference>
<dbReference type="InterPro" id="IPR044814">
    <property type="entry name" value="Terpene_cyclase_plant_C1"/>
</dbReference>
<protein>
    <submittedName>
        <fullName evidence="6">Uncharacterized protein</fullName>
    </submittedName>
</protein>
<accession>A0A8J5IGN3</accession>
<dbReference type="Proteomes" id="UP000734854">
    <property type="component" value="Unassembled WGS sequence"/>
</dbReference>
<evidence type="ECO:0000313" key="6">
    <source>
        <dbReference type="EMBL" id="KAG6534751.1"/>
    </source>
</evidence>
<dbReference type="AlphaFoldDB" id="A0A8J5IGN3"/>
<dbReference type="Pfam" id="PF01397">
    <property type="entry name" value="Terpene_synth"/>
    <property type="match status" value="2"/>
</dbReference>
<keyword evidence="2" id="KW-0460">Magnesium</keyword>
<dbReference type="EMBL" id="JACMSC010000002">
    <property type="protein sequence ID" value="KAG6534751.1"/>
    <property type="molecule type" value="Genomic_DNA"/>
</dbReference>
<feature type="domain" description="Terpene synthase metal-binding" evidence="5">
    <location>
        <begin position="378"/>
        <end position="549"/>
    </location>
</feature>
<keyword evidence="1" id="KW-0479">Metal-binding</keyword>
<organism evidence="6 7">
    <name type="scientific">Zingiber officinale</name>
    <name type="common">Ginger</name>
    <name type="synonym">Amomum zingiber</name>
    <dbReference type="NCBI Taxonomy" id="94328"/>
    <lineage>
        <taxon>Eukaryota</taxon>
        <taxon>Viridiplantae</taxon>
        <taxon>Streptophyta</taxon>
        <taxon>Embryophyta</taxon>
        <taxon>Tracheophyta</taxon>
        <taxon>Spermatophyta</taxon>
        <taxon>Magnoliopsida</taxon>
        <taxon>Liliopsida</taxon>
        <taxon>Zingiberales</taxon>
        <taxon>Zingiberaceae</taxon>
        <taxon>Zingiber</taxon>
    </lineage>
</organism>
<dbReference type="InterPro" id="IPR050148">
    <property type="entry name" value="Terpene_synthase-like"/>
</dbReference>
<gene>
    <name evidence="6" type="ORF">ZIOFF_008654</name>
</gene>
<dbReference type="GO" id="GO:0016102">
    <property type="term" value="P:diterpenoid biosynthetic process"/>
    <property type="evidence" value="ECO:0007669"/>
    <property type="project" value="InterPro"/>
</dbReference>
<dbReference type="PANTHER" id="PTHR31225:SF93">
    <property type="entry name" value="ALPHA-HUMULENE_(-)-(E)-BETA-CARYOPHYLLENE SYNTHASE"/>
    <property type="match status" value="1"/>
</dbReference>
<keyword evidence="7" id="KW-1185">Reference proteome</keyword>
<dbReference type="InterPro" id="IPR005630">
    <property type="entry name" value="Terpene_synthase_metal-bd"/>
</dbReference>
<evidence type="ECO:0000313" key="7">
    <source>
        <dbReference type="Proteomes" id="UP000734854"/>
    </source>
</evidence>
<sequence length="607" mass="71412">MVLVGDDKEEIIIRKSVEYHPTVWGNYFIRNYSCLPLEEEKVVLYNPLMYMIKRVEELKDRVRNLFEETRDVLQIMVLVDSIQLLGLDYHFEKEITAALRLIYELMLRITGFMKFLFDLDCLGNMDIFYLQSMVLVGDDKEEIIIRKSAEYHPTVWGDYFIRNYSCLPIEEEKEYMIKRVEELKDGVRNLFEETHDGLQIMILVDSIQLLGLDYHFDKEITAALRLIYEADVENYGLYEVSLRFRLLRQHGYTSSPDVFNKFKDDKGRFLSALNGDAKGLLGLYNAAYLGTHEEMILDEAISFTKCQLESMLDELEPPLATEVSLFLETPLYPRTRRFLVRKYIPIYQEKVMRNDTILELAKLDFNLLQSLHQEEVKKITMWEPQAVEHVPEYLKDFYLKLLKTYKDFEDELEPNKKYRIPYLHKEIKDLSRSYFQEAKWCAEGYVPTLEEHLRVSLKSTGYPAITCVSFVGLGEDATKEAFEWVTSFPKILKSCTIICRLMDDIASHEREQERDHVASTVESYMKEYGTSTKVAHEKLQVVVEQAWKDLNKECLRPTTQVARSLIEIILNLSRTMEDIYKYNDTYTNSNTRMKDNISLILVESFPI</sequence>
<dbReference type="GO" id="GO:0010333">
    <property type="term" value="F:terpene synthase activity"/>
    <property type="evidence" value="ECO:0007669"/>
    <property type="project" value="InterPro"/>
</dbReference>
<evidence type="ECO:0000256" key="1">
    <source>
        <dbReference type="ARBA" id="ARBA00022723"/>
    </source>
</evidence>
<name>A0A8J5IGN3_ZINOF</name>
<proteinExistence type="predicted"/>
<feature type="domain" description="Terpene synthase N-terminal" evidence="4">
    <location>
        <begin position="24"/>
        <end position="107"/>
    </location>
</feature>
<keyword evidence="3" id="KW-0456">Lyase</keyword>
<reference evidence="6 7" key="1">
    <citation type="submission" date="2020-08" db="EMBL/GenBank/DDBJ databases">
        <title>Plant Genome Project.</title>
        <authorList>
            <person name="Zhang R.-G."/>
        </authorList>
    </citation>
    <scope>NUCLEOTIDE SEQUENCE [LARGE SCALE GENOMIC DNA]</scope>
    <source>
        <tissue evidence="6">Rhizome</tissue>
    </source>
</reference>
<dbReference type="InterPro" id="IPR001906">
    <property type="entry name" value="Terpene_synth_N"/>
</dbReference>
<dbReference type="SUPFAM" id="SSF48239">
    <property type="entry name" value="Terpenoid cyclases/Protein prenyltransferases"/>
    <property type="match status" value="2"/>
</dbReference>
<dbReference type="CDD" id="cd00684">
    <property type="entry name" value="Terpene_cyclase_plant_C1"/>
    <property type="match status" value="1"/>
</dbReference>
<dbReference type="Gene3D" id="1.50.10.130">
    <property type="entry name" value="Terpene synthase, N-terminal domain"/>
    <property type="match status" value="2"/>
</dbReference>
<dbReference type="InterPro" id="IPR008949">
    <property type="entry name" value="Isoprenoid_synthase_dom_sf"/>
</dbReference>
<evidence type="ECO:0000259" key="4">
    <source>
        <dbReference type="Pfam" id="PF01397"/>
    </source>
</evidence>
<dbReference type="InterPro" id="IPR036965">
    <property type="entry name" value="Terpene_synth_N_sf"/>
</dbReference>
<dbReference type="GO" id="GO:0000287">
    <property type="term" value="F:magnesium ion binding"/>
    <property type="evidence" value="ECO:0007669"/>
    <property type="project" value="InterPro"/>
</dbReference>
<evidence type="ECO:0000256" key="2">
    <source>
        <dbReference type="ARBA" id="ARBA00022842"/>
    </source>
</evidence>
<dbReference type="Gene3D" id="1.10.600.10">
    <property type="entry name" value="Farnesyl Diphosphate Synthase"/>
    <property type="match status" value="2"/>
</dbReference>